<dbReference type="AlphaFoldDB" id="A0A1M5B0N7"/>
<dbReference type="NCBIfam" id="TIGR00277">
    <property type="entry name" value="HDIG"/>
    <property type="match status" value="1"/>
</dbReference>
<protein>
    <submittedName>
        <fullName evidence="4">HDIG domain-containing protein</fullName>
    </submittedName>
</protein>
<dbReference type="InterPro" id="IPR029016">
    <property type="entry name" value="GAF-like_dom_sf"/>
</dbReference>
<reference evidence="5" key="1">
    <citation type="submission" date="2016-11" db="EMBL/GenBank/DDBJ databases">
        <authorList>
            <person name="Varghese N."/>
            <person name="Submissions S."/>
        </authorList>
    </citation>
    <scope>NUCLEOTIDE SEQUENCE [LARGE SCALE GENOMIC DNA]</scope>
    <source>
        <strain evidence="5">DSM 11792</strain>
    </source>
</reference>
<dbReference type="SMART" id="SM00471">
    <property type="entry name" value="HDc"/>
    <property type="match status" value="1"/>
</dbReference>
<dbReference type="InterPro" id="IPR006675">
    <property type="entry name" value="HDIG_dom"/>
</dbReference>
<proteinExistence type="predicted"/>
<dbReference type="InterPro" id="IPR037522">
    <property type="entry name" value="HD_GYP_dom"/>
</dbReference>
<feature type="domain" description="HD" evidence="2">
    <location>
        <begin position="232"/>
        <end position="354"/>
    </location>
</feature>
<name>A0A1M5B0N7_9FIRM</name>
<dbReference type="Gene3D" id="1.10.3210.10">
    <property type="entry name" value="Hypothetical protein af1432"/>
    <property type="match status" value="1"/>
</dbReference>
<evidence type="ECO:0000259" key="2">
    <source>
        <dbReference type="PROSITE" id="PS51831"/>
    </source>
</evidence>
<keyword evidence="5" id="KW-1185">Reference proteome</keyword>
<feature type="region of interest" description="Disordered" evidence="1">
    <location>
        <begin position="1"/>
        <end position="27"/>
    </location>
</feature>
<dbReference type="PANTHER" id="PTHR43155">
    <property type="entry name" value="CYCLIC DI-GMP PHOSPHODIESTERASE PA4108-RELATED"/>
    <property type="match status" value="1"/>
</dbReference>
<dbReference type="EMBL" id="FQUW01000025">
    <property type="protein sequence ID" value="SHF36019.1"/>
    <property type="molecule type" value="Genomic_DNA"/>
</dbReference>
<dbReference type="PANTHER" id="PTHR43155:SF2">
    <property type="entry name" value="CYCLIC DI-GMP PHOSPHODIESTERASE PA4108"/>
    <property type="match status" value="1"/>
</dbReference>
<dbReference type="Pfam" id="PF13185">
    <property type="entry name" value="GAF_2"/>
    <property type="match status" value="1"/>
</dbReference>
<accession>A0A1M5B0N7</accession>
<gene>
    <name evidence="4" type="ORF">SAMN02745218_02047</name>
</gene>
<dbReference type="SUPFAM" id="SSF55781">
    <property type="entry name" value="GAF domain-like"/>
    <property type="match status" value="1"/>
</dbReference>
<dbReference type="CDD" id="cd00077">
    <property type="entry name" value="HDc"/>
    <property type="match status" value="1"/>
</dbReference>
<dbReference type="InterPro" id="IPR003018">
    <property type="entry name" value="GAF"/>
</dbReference>
<feature type="compositionally biased region" description="Polar residues" evidence="1">
    <location>
        <begin position="16"/>
        <end position="27"/>
    </location>
</feature>
<dbReference type="Pfam" id="PF13487">
    <property type="entry name" value="HD_5"/>
    <property type="match status" value="1"/>
</dbReference>
<evidence type="ECO:0000256" key="1">
    <source>
        <dbReference type="SAM" id="MobiDB-lite"/>
    </source>
</evidence>
<dbReference type="SUPFAM" id="SSF109604">
    <property type="entry name" value="HD-domain/PDEase-like"/>
    <property type="match status" value="1"/>
</dbReference>
<dbReference type="Gene3D" id="3.30.450.40">
    <property type="match status" value="1"/>
</dbReference>
<evidence type="ECO:0000313" key="5">
    <source>
        <dbReference type="Proteomes" id="UP000184196"/>
    </source>
</evidence>
<dbReference type="InterPro" id="IPR003607">
    <property type="entry name" value="HD/PDEase_dom"/>
</dbReference>
<dbReference type="Proteomes" id="UP000184196">
    <property type="component" value="Unassembled WGS sequence"/>
</dbReference>
<dbReference type="PROSITE" id="PS51831">
    <property type="entry name" value="HD"/>
    <property type="match status" value="1"/>
</dbReference>
<dbReference type="SMART" id="SM00065">
    <property type="entry name" value="GAF"/>
    <property type="match status" value="1"/>
</dbReference>
<dbReference type="InterPro" id="IPR006674">
    <property type="entry name" value="HD_domain"/>
</dbReference>
<evidence type="ECO:0000259" key="3">
    <source>
        <dbReference type="PROSITE" id="PS51832"/>
    </source>
</evidence>
<dbReference type="PROSITE" id="PS51832">
    <property type="entry name" value="HD_GYP"/>
    <property type="match status" value="1"/>
</dbReference>
<feature type="domain" description="HD-GYP" evidence="3">
    <location>
        <begin position="210"/>
        <end position="403"/>
    </location>
</feature>
<sequence length="403" mass="44768">MGVKVEVNSEERVVPAQSQEKNSGTAPDTNWLKAHILITREVNHLLLEVREESELFKRICELLAGLEFIRFAWIVLAEKETFGVTPIAHSGFENGYLRSVKVTWDDSQADPGPTGAAIRTGEPVVVRDICGDPRHAPWREEAVRRGYASSAAVPLVHEGEVVGILNVYSHLPDAFDPEEMAFLAEIAGDIALGIKRLRLERKLDETVVRLRQMLYGTVEALSRMLELRDPYTAGHQMRVARLACAIAREMGWAEDRVEGLRLAALLHDIGKMAIPAEILTAPRRLTEPELQLIRLHPVLGFEVLKGIEFPWPVSQAMLQHHERMDGSGYPNGLRGETIIPEARILGVADVVESMASHRPYRAALGMEAALEEISRNSGILYDPQVVEACLVVCRNNPGVLVQD</sequence>
<evidence type="ECO:0000313" key="4">
    <source>
        <dbReference type="EMBL" id="SHF36019.1"/>
    </source>
</evidence>
<organism evidence="4 5">
    <name type="scientific">Desulfofundulus australicus DSM 11792</name>
    <dbReference type="NCBI Taxonomy" id="1121425"/>
    <lineage>
        <taxon>Bacteria</taxon>
        <taxon>Bacillati</taxon>
        <taxon>Bacillota</taxon>
        <taxon>Clostridia</taxon>
        <taxon>Eubacteriales</taxon>
        <taxon>Peptococcaceae</taxon>
        <taxon>Desulfofundulus</taxon>
    </lineage>
</organism>